<evidence type="ECO:0000313" key="2">
    <source>
        <dbReference type="EMBL" id="VVA41283.1"/>
    </source>
</evidence>
<dbReference type="Proteomes" id="UP000327085">
    <property type="component" value="Unassembled WGS sequence"/>
</dbReference>
<feature type="region of interest" description="Disordered" evidence="1">
    <location>
        <begin position="126"/>
        <end position="166"/>
    </location>
</feature>
<protein>
    <submittedName>
        <fullName evidence="2">Uncharacterized protein</fullName>
    </submittedName>
</protein>
<name>A0A5E4GNQ9_PRUDU</name>
<evidence type="ECO:0000256" key="1">
    <source>
        <dbReference type="SAM" id="MobiDB-lite"/>
    </source>
</evidence>
<dbReference type="InParanoid" id="A0A5E4GNQ9"/>
<dbReference type="Gramene" id="VVA41283">
    <property type="protein sequence ID" value="VVA41283"/>
    <property type="gene ID" value="Prudul26B017862"/>
</dbReference>
<reference evidence="3" key="1">
    <citation type="journal article" date="2020" name="Plant J.">
        <title>Transposons played a major role in the diversification between the closely related almond and peach genomes: results from the almond genome sequence.</title>
        <authorList>
            <person name="Alioto T."/>
            <person name="Alexiou K.G."/>
            <person name="Bardil A."/>
            <person name="Barteri F."/>
            <person name="Castanera R."/>
            <person name="Cruz F."/>
            <person name="Dhingra A."/>
            <person name="Duval H."/>
            <person name="Fernandez I Marti A."/>
            <person name="Frias L."/>
            <person name="Galan B."/>
            <person name="Garcia J.L."/>
            <person name="Howad W."/>
            <person name="Gomez-Garrido J."/>
            <person name="Gut M."/>
            <person name="Julca I."/>
            <person name="Morata J."/>
            <person name="Puigdomenech P."/>
            <person name="Ribeca P."/>
            <person name="Rubio Cabetas M.J."/>
            <person name="Vlasova A."/>
            <person name="Wirthensohn M."/>
            <person name="Garcia-Mas J."/>
            <person name="Gabaldon T."/>
            <person name="Casacuberta J.M."/>
            <person name="Arus P."/>
        </authorList>
    </citation>
    <scope>NUCLEOTIDE SEQUENCE [LARGE SCALE GENOMIC DNA]</scope>
    <source>
        <strain evidence="3">cv. Texas</strain>
    </source>
</reference>
<organism evidence="2 3">
    <name type="scientific">Prunus dulcis</name>
    <name type="common">Almond</name>
    <name type="synonym">Amygdalus dulcis</name>
    <dbReference type="NCBI Taxonomy" id="3755"/>
    <lineage>
        <taxon>Eukaryota</taxon>
        <taxon>Viridiplantae</taxon>
        <taxon>Streptophyta</taxon>
        <taxon>Embryophyta</taxon>
        <taxon>Tracheophyta</taxon>
        <taxon>Spermatophyta</taxon>
        <taxon>Magnoliopsida</taxon>
        <taxon>eudicotyledons</taxon>
        <taxon>Gunneridae</taxon>
        <taxon>Pentapetalae</taxon>
        <taxon>rosids</taxon>
        <taxon>fabids</taxon>
        <taxon>Rosales</taxon>
        <taxon>Rosaceae</taxon>
        <taxon>Amygdaloideae</taxon>
        <taxon>Amygdaleae</taxon>
        <taxon>Prunus</taxon>
    </lineage>
</organism>
<evidence type="ECO:0000313" key="3">
    <source>
        <dbReference type="Proteomes" id="UP000327085"/>
    </source>
</evidence>
<gene>
    <name evidence="2" type="ORF">ALMOND_2B017862</name>
</gene>
<proteinExistence type="predicted"/>
<feature type="compositionally biased region" description="Basic and acidic residues" evidence="1">
    <location>
        <begin position="152"/>
        <end position="166"/>
    </location>
</feature>
<accession>A0A5E4GNQ9</accession>
<dbReference type="EMBL" id="CABIKO010001236">
    <property type="protein sequence ID" value="VVA41283.1"/>
    <property type="molecule type" value="Genomic_DNA"/>
</dbReference>
<sequence length="166" mass="17213">MNKGGGGSSRNQFCNNEIRAGKGSEYVGIADSFNGPGQGALNFSDNKVIAGERSKQVGVTGVGNTTPTNKGGGCSSRNQFCNNEIRAESGSEYVGIADSFNGPGQGGLNFSDNKVIAGERCKQVGVTGVGNTRPTKAPAGAASYSLGEEEAERSQLKKDMINRKKK</sequence>
<dbReference type="AlphaFoldDB" id="A0A5E4GNQ9"/>